<dbReference type="EMBL" id="CP090166">
    <property type="protein sequence ID" value="UJO16995.1"/>
    <property type="molecule type" value="Genomic_DNA"/>
</dbReference>
<sequence length="167" mass="17573">MFTDAAFALNRPQYHPQFKHQEEGYNKSTAPSSTPPTSNMNGIGSTGGETIYGGGNTNMPDASNMPSPNASMARTTSSEVMEALRSGEPGAADKLMSKEHPKGHDGFLKRLKQKMGGGLKGEKARNGSDADSKTDLTKGTSPDDDHSVVTDPSVMSRDGGKGDGVIR</sequence>
<dbReference type="GeneID" id="71984718"/>
<reference evidence="2" key="2">
    <citation type="journal article" date="2022" name="Microb. Genom.">
        <title>A chromosome-scale genome assembly of the tomato pathogen Cladosporium fulvum reveals a compartmentalized genome architecture and the presence of a dispensable chromosome.</title>
        <authorList>
            <person name="Zaccaron A.Z."/>
            <person name="Chen L.H."/>
            <person name="Samaras A."/>
            <person name="Stergiopoulos I."/>
        </authorList>
    </citation>
    <scope>NUCLEOTIDE SEQUENCE</scope>
    <source>
        <strain evidence="2">Race5_Kim</strain>
    </source>
</reference>
<protein>
    <submittedName>
        <fullName evidence="2">Uncharacterized protein</fullName>
    </submittedName>
</protein>
<dbReference type="KEGG" id="ffu:CLAFUR5_04840"/>
<feature type="compositionally biased region" description="Basic and acidic residues" evidence="1">
    <location>
        <begin position="95"/>
        <end position="108"/>
    </location>
</feature>
<evidence type="ECO:0000256" key="1">
    <source>
        <dbReference type="SAM" id="MobiDB-lite"/>
    </source>
</evidence>
<dbReference type="AlphaFoldDB" id="A0A9Q8P899"/>
<organism evidence="2 3">
    <name type="scientific">Passalora fulva</name>
    <name type="common">Tomato leaf mold</name>
    <name type="synonym">Cladosporium fulvum</name>
    <dbReference type="NCBI Taxonomy" id="5499"/>
    <lineage>
        <taxon>Eukaryota</taxon>
        <taxon>Fungi</taxon>
        <taxon>Dikarya</taxon>
        <taxon>Ascomycota</taxon>
        <taxon>Pezizomycotina</taxon>
        <taxon>Dothideomycetes</taxon>
        <taxon>Dothideomycetidae</taxon>
        <taxon>Mycosphaerellales</taxon>
        <taxon>Mycosphaerellaceae</taxon>
        <taxon>Fulvia</taxon>
    </lineage>
</organism>
<name>A0A9Q8P899_PASFU</name>
<feature type="compositionally biased region" description="Basic and acidic residues" evidence="1">
    <location>
        <begin position="158"/>
        <end position="167"/>
    </location>
</feature>
<reference evidence="2" key="1">
    <citation type="submission" date="2021-12" db="EMBL/GenBank/DDBJ databases">
        <authorList>
            <person name="Zaccaron A."/>
            <person name="Stergiopoulos I."/>
        </authorList>
    </citation>
    <scope>NUCLEOTIDE SEQUENCE</scope>
    <source>
        <strain evidence="2">Race5_Kim</strain>
    </source>
</reference>
<accession>A0A9Q8P899</accession>
<feature type="compositionally biased region" description="Gly residues" evidence="1">
    <location>
        <begin position="44"/>
        <end position="56"/>
    </location>
</feature>
<keyword evidence="3" id="KW-1185">Reference proteome</keyword>
<dbReference type="OrthoDB" id="3649946at2759"/>
<dbReference type="Proteomes" id="UP000756132">
    <property type="component" value="Chromosome 4"/>
</dbReference>
<feature type="region of interest" description="Disordered" evidence="1">
    <location>
        <begin position="1"/>
        <end position="167"/>
    </location>
</feature>
<feature type="compositionally biased region" description="Polar residues" evidence="1">
    <location>
        <begin position="57"/>
        <end position="79"/>
    </location>
</feature>
<evidence type="ECO:0000313" key="2">
    <source>
        <dbReference type="EMBL" id="UJO16995.1"/>
    </source>
</evidence>
<feature type="compositionally biased region" description="Basic and acidic residues" evidence="1">
    <location>
        <begin position="120"/>
        <end position="148"/>
    </location>
</feature>
<feature type="compositionally biased region" description="Low complexity" evidence="1">
    <location>
        <begin position="28"/>
        <end position="38"/>
    </location>
</feature>
<evidence type="ECO:0000313" key="3">
    <source>
        <dbReference type="Proteomes" id="UP000756132"/>
    </source>
</evidence>
<gene>
    <name evidence="2" type="ORF">CLAFUR5_04840</name>
</gene>
<proteinExistence type="predicted"/>
<dbReference type="OMA" id="RIKHRMG"/>
<dbReference type="RefSeq" id="XP_047761361.1">
    <property type="nucleotide sequence ID" value="XM_047903988.1"/>
</dbReference>